<evidence type="ECO:0000256" key="2">
    <source>
        <dbReference type="ARBA" id="ARBA00010480"/>
    </source>
</evidence>
<comment type="function">
    <text evidence="9">Catalyzes the formation of dTDP-glucose, from dTTP and glucose 1-phosphate, as well as its pyrophosphorolysis.</text>
</comment>
<organism evidence="11 12">
    <name type="scientific">Treponema bryantii</name>
    <dbReference type="NCBI Taxonomy" id="163"/>
    <lineage>
        <taxon>Bacteria</taxon>
        <taxon>Pseudomonadati</taxon>
        <taxon>Spirochaetota</taxon>
        <taxon>Spirochaetia</taxon>
        <taxon>Spirochaetales</taxon>
        <taxon>Treponemataceae</taxon>
        <taxon>Treponema</taxon>
    </lineage>
</organism>
<comment type="catalytic activity">
    <reaction evidence="8 9">
        <text>dTTP + alpha-D-glucose 1-phosphate + H(+) = dTDP-alpha-D-glucose + diphosphate</text>
        <dbReference type="Rhea" id="RHEA:15225"/>
        <dbReference type="ChEBI" id="CHEBI:15378"/>
        <dbReference type="ChEBI" id="CHEBI:33019"/>
        <dbReference type="ChEBI" id="CHEBI:37568"/>
        <dbReference type="ChEBI" id="CHEBI:57477"/>
        <dbReference type="ChEBI" id="CHEBI:58601"/>
        <dbReference type="EC" id="2.7.7.24"/>
    </reaction>
</comment>
<dbReference type="FunFam" id="3.90.550.10:FF:000023">
    <property type="entry name" value="Glucose-1-phosphate thymidylyltransferase"/>
    <property type="match status" value="1"/>
</dbReference>
<keyword evidence="6 9" id="KW-0479">Metal-binding</keyword>
<reference evidence="12" key="1">
    <citation type="submission" date="2016-10" db="EMBL/GenBank/DDBJ databases">
        <authorList>
            <person name="Varghese N."/>
            <person name="Submissions S."/>
        </authorList>
    </citation>
    <scope>NUCLEOTIDE SEQUENCE [LARGE SCALE GENOMIC DNA]</scope>
    <source>
        <strain evidence="12">XBD1002</strain>
    </source>
</reference>
<keyword evidence="7 9" id="KW-0460">Magnesium</keyword>
<dbReference type="RefSeq" id="WP_074933606.1">
    <property type="nucleotide sequence ID" value="NZ_FORI01000013.1"/>
</dbReference>
<dbReference type="Pfam" id="PF00483">
    <property type="entry name" value="NTP_transferase"/>
    <property type="match status" value="1"/>
</dbReference>
<dbReference type="OrthoDB" id="9803871at2"/>
<dbReference type="AlphaFoldDB" id="A0A1I3NA44"/>
<evidence type="ECO:0000256" key="8">
    <source>
        <dbReference type="ARBA" id="ARBA00049336"/>
    </source>
</evidence>
<feature type="domain" description="Nucleotidyl transferase" evidence="10">
    <location>
        <begin position="2"/>
        <end position="241"/>
    </location>
</feature>
<evidence type="ECO:0000256" key="6">
    <source>
        <dbReference type="ARBA" id="ARBA00022723"/>
    </source>
</evidence>
<dbReference type="GO" id="GO:0008879">
    <property type="term" value="F:glucose-1-phosphate thymidylyltransferase activity"/>
    <property type="evidence" value="ECO:0007669"/>
    <property type="project" value="UniProtKB-EC"/>
</dbReference>
<gene>
    <name evidence="11" type="ORF">SAMN04487775_11330</name>
</gene>
<evidence type="ECO:0000256" key="1">
    <source>
        <dbReference type="ARBA" id="ARBA00001946"/>
    </source>
</evidence>
<dbReference type="PANTHER" id="PTHR43532:SF1">
    <property type="entry name" value="GLUCOSE-1-PHOSPHATE THYMIDYLYLTRANSFERASE 1"/>
    <property type="match status" value="1"/>
</dbReference>
<dbReference type="InterPro" id="IPR005907">
    <property type="entry name" value="G1P_thy_trans_s"/>
</dbReference>
<evidence type="ECO:0000256" key="4">
    <source>
        <dbReference type="ARBA" id="ARBA00022679"/>
    </source>
</evidence>
<proteinExistence type="inferred from homology"/>
<dbReference type="Gene3D" id="3.90.550.10">
    <property type="entry name" value="Spore Coat Polysaccharide Biosynthesis Protein SpsA, Chain A"/>
    <property type="match status" value="1"/>
</dbReference>
<accession>A0A1I3NA44</accession>
<dbReference type="EMBL" id="FORI01000013">
    <property type="protein sequence ID" value="SFJ06062.1"/>
    <property type="molecule type" value="Genomic_DNA"/>
</dbReference>
<evidence type="ECO:0000313" key="12">
    <source>
        <dbReference type="Proteomes" id="UP000182737"/>
    </source>
</evidence>
<dbReference type="CDD" id="cd02538">
    <property type="entry name" value="G1P_TT_short"/>
    <property type="match status" value="1"/>
</dbReference>
<evidence type="ECO:0000259" key="10">
    <source>
        <dbReference type="Pfam" id="PF00483"/>
    </source>
</evidence>
<evidence type="ECO:0000313" key="11">
    <source>
        <dbReference type="EMBL" id="SFJ06062.1"/>
    </source>
</evidence>
<name>A0A1I3NA44_9SPIR</name>
<evidence type="ECO:0000256" key="3">
    <source>
        <dbReference type="ARBA" id="ARBA00012461"/>
    </source>
</evidence>
<dbReference type="InterPro" id="IPR029044">
    <property type="entry name" value="Nucleotide-diphossugar_trans"/>
</dbReference>
<keyword evidence="12" id="KW-1185">Reference proteome</keyword>
<dbReference type="PANTHER" id="PTHR43532">
    <property type="entry name" value="GLUCOSE-1-PHOSPHATE THYMIDYLYLTRANSFERASE"/>
    <property type="match status" value="1"/>
</dbReference>
<sequence>MKGIILAGGSGTRLYPITKAVSKQILPLYDKPMIYYPLSCLMLAGIRDVLIISTPRDITSFKELFGDGAWLGMNFEYAVQDKPRGLADAFIIGKEFIGNDSVALVLGDNIFYGQSFTQTLKRAREKVEKGEGSVIFGYFVKDPTAYGVVEFDKAGKVLGIEEKPANPKSNYAVPGLYFYSNTVVDIAANVKPSARGEIEITSINNEYLNRGELSVELLGRGMAWLDTGTYDGLLEASNFIATIQKRQGMYVSCIEEIAYRNGWLSKEQLLELTKGYKTDYGRYLEYIAEN</sequence>
<dbReference type="Proteomes" id="UP000182737">
    <property type="component" value="Unassembled WGS sequence"/>
</dbReference>
<protein>
    <recommendedName>
        <fullName evidence="3 9">Glucose-1-phosphate thymidylyltransferase</fullName>
        <ecNumber evidence="3 9">2.7.7.24</ecNumber>
    </recommendedName>
</protein>
<evidence type="ECO:0000256" key="5">
    <source>
        <dbReference type="ARBA" id="ARBA00022695"/>
    </source>
</evidence>
<evidence type="ECO:0000256" key="7">
    <source>
        <dbReference type="ARBA" id="ARBA00022842"/>
    </source>
</evidence>
<dbReference type="NCBIfam" id="TIGR01207">
    <property type="entry name" value="rmlA"/>
    <property type="match status" value="1"/>
</dbReference>
<dbReference type="EC" id="2.7.7.24" evidence="3 9"/>
<keyword evidence="5 9" id="KW-0548">Nucleotidyltransferase</keyword>
<comment type="cofactor">
    <cofactor evidence="1">
        <name>Mg(2+)</name>
        <dbReference type="ChEBI" id="CHEBI:18420"/>
    </cofactor>
</comment>
<evidence type="ECO:0000256" key="9">
    <source>
        <dbReference type="RuleBase" id="RU003706"/>
    </source>
</evidence>
<comment type="similarity">
    <text evidence="2 9">Belongs to the glucose-1-phosphate thymidylyltransferase family.</text>
</comment>
<dbReference type="SUPFAM" id="SSF53448">
    <property type="entry name" value="Nucleotide-diphospho-sugar transferases"/>
    <property type="match status" value="1"/>
</dbReference>
<keyword evidence="4 9" id="KW-0808">Transferase</keyword>
<dbReference type="GO" id="GO:0046872">
    <property type="term" value="F:metal ion binding"/>
    <property type="evidence" value="ECO:0007669"/>
    <property type="project" value="UniProtKB-KW"/>
</dbReference>
<dbReference type="InterPro" id="IPR005835">
    <property type="entry name" value="NTP_transferase_dom"/>
</dbReference>